<organism evidence="1 2">
    <name type="scientific">Bifidobacterium minimum</name>
    <dbReference type="NCBI Taxonomy" id="1693"/>
    <lineage>
        <taxon>Bacteria</taxon>
        <taxon>Bacillati</taxon>
        <taxon>Actinomycetota</taxon>
        <taxon>Actinomycetes</taxon>
        <taxon>Bifidobacteriales</taxon>
        <taxon>Bifidobacteriaceae</taxon>
        <taxon>Bifidobacterium</taxon>
    </lineage>
</organism>
<feature type="non-terminal residue" evidence="1">
    <location>
        <position position="55"/>
    </location>
</feature>
<sequence>MTTQQVAEHLGYPTRQCLERWLHEDPRYADAIAKPIIPFSKRVRAVRLCLAGLQQ</sequence>
<name>A0A087BK18_9BIFI</name>
<comment type="caution">
    <text evidence="1">The sequence shown here is derived from an EMBL/GenBank/DDBJ whole genome shotgun (WGS) entry which is preliminary data.</text>
</comment>
<dbReference type="AlphaFoldDB" id="A0A087BK18"/>
<proteinExistence type="predicted"/>
<keyword evidence="2" id="KW-1185">Reference proteome</keyword>
<reference evidence="1 2" key="1">
    <citation type="submission" date="2014-03" db="EMBL/GenBank/DDBJ databases">
        <title>Genomics of Bifidobacteria.</title>
        <authorList>
            <person name="Ventura M."/>
            <person name="Milani C."/>
            <person name="Lugli G.A."/>
        </authorList>
    </citation>
    <scope>NUCLEOTIDE SEQUENCE [LARGE SCALE GENOMIC DNA]</scope>
    <source>
        <strain evidence="1 2">LMG 11592</strain>
    </source>
</reference>
<evidence type="ECO:0000313" key="1">
    <source>
        <dbReference type="EMBL" id="KFI71368.1"/>
    </source>
</evidence>
<dbReference type="eggNOG" id="COG3415">
    <property type="taxonomic scope" value="Bacteria"/>
</dbReference>
<dbReference type="Proteomes" id="UP000029014">
    <property type="component" value="Unassembled WGS sequence"/>
</dbReference>
<accession>A0A087BK18</accession>
<dbReference type="EMBL" id="JGZD01000014">
    <property type="protein sequence ID" value="KFI71368.1"/>
    <property type="molecule type" value="Genomic_DNA"/>
</dbReference>
<gene>
    <name evidence="1" type="ORF">BMIN_1513</name>
</gene>
<protein>
    <submittedName>
        <fullName evidence="1">Transposase family protein</fullName>
    </submittedName>
</protein>
<evidence type="ECO:0000313" key="2">
    <source>
        <dbReference type="Proteomes" id="UP000029014"/>
    </source>
</evidence>